<proteinExistence type="predicted"/>
<sequence>MLILDRPTINAAQSPLRSGVLREFVMRQDRPSRDQRVDLPEIQESFRVSFSDAALAASAEAARDVVQKARPTDERGAAELQLRAYLAIAAL</sequence>
<accession>A0A935MX08</accession>
<comment type="caution">
    <text evidence="1">The sequence shown here is derived from an EMBL/GenBank/DDBJ whole genome shotgun (WGS) entry which is preliminary data.</text>
</comment>
<protein>
    <submittedName>
        <fullName evidence="1">Uncharacterized protein</fullName>
    </submittedName>
</protein>
<reference evidence="1 2" key="1">
    <citation type="submission" date="2020-10" db="EMBL/GenBank/DDBJ databases">
        <title>Connecting structure to function with the recovery of over 1000 high-quality activated sludge metagenome-assembled genomes encoding full-length rRNA genes using long-read sequencing.</title>
        <authorList>
            <person name="Singleton C.M."/>
            <person name="Petriglieri F."/>
            <person name="Kristensen J.M."/>
            <person name="Kirkegaard R.H."/>
            <person name="Michaelsen T.Y."/>
            <person name="Andersen M.H."/>
            <person name="Karst S.M."/>
            <person name="Dueholm M.S."/>
            <person name="Nielsen P.H."/>
            <person name="Albertsen M."/>
        </authorList>
    </citation>
    <scope>NUCLEOTIDE SEQUENCE [LARGE SCALE GENOMIC DNA]</scope>
    <source>
        <strain evidence="1">EsbW_18-Q3-R4-48_BATAC.463</strain>
    </source>
</reference>
<gene>
    <name evidence="1" type="ORF">IPJ38_17215</name>
</gene>
<organism evidence="1 2">
    <name type="scientific">Candidatus Dechloromonas phosphorivorans</name>
    <dbReference type="NCBI Taxonomy" id="2899244"/>
    <lineage>
        <taxon>Bacteria</taxon>
        <taxon>Pseudomonadati</taxon>
        <taxon>Pseudomonadota</taxon>
        <taxon>Betaproteobacteria</taxon>
        <taxon>Rhodocyclales</taxon>
        <taxon>Azonexaceae</taxon>
        <taxon>Dechloromonas</taxon>
    </lineage>
</organism>
<dbReference type="EMBL" id="JADJMS010000046">
    <property type="protein sequence ID" value="MBK7416567.1"/>
    <property type="molecule type" value="Genomic_DNA"/>
</dbReference>
<name>A0A935MX08_9RHOO</name>
<evidence type="ECO:0000313" key="2">
    <source>
        <dbReference type="Proteomes" id="UP000739411"/>
    </source>
</evidence>
<dbReference type="Proteomes" id="UP000739411">
    <property type="component" value="Unassembled WGS sequence"/>
</dbReference>
<dbReference type="AlphaFoldDB" id="A0A935MX08"/>
<evidence type="ECO:0000313" key="1">
    <source>
        <dbReference type="EMBL" id="MBK7416567.1"/>
    </source>
</evidence>